<organism evidence="6 7">
    <name type="scientific">Aporhodopirellula aestuarii</name>
    <dbReference type="NCBI Taxonomy" id="2950107"/>
    <lineage>
        <taxon>Bacteria</taxon>
        <taxon>Pseudomonadati</taxon>
        <taxon>Planctomycetota</taxon>
        <taxon>Planctomycetia</taxon>
        <taxon>Pirellulales</taxon>
        <taxon>Pirellulaceae</taxon>
        <taxon>Aporhodopirellula</taxon>
    </lineage>
</organism>
<dbReference type="Proteomes" id="UP001202961">
    <property type="component" value="Unassembled WGS sequence"/>
</dbReference>
<keyword evidence="7" id="KW-1185">Reference proteome</keyword>
<dbReference type="Gene3D" id="1.10.8.60">
    <property type="match status" value="1"/>
</dbReference>
<comment type="similarity">
    <text evidence="1">Belongs to the AAA ATPase family.</text>
</comment>
<keyword evidence="4" id="KW-0812">Transmembrane</keyword>
<reference evidence="6 7" key="1">
    <citation type="journal article" date="2022" name="Syst. Appl. Microbiol.">
        <title>Rhodopirellula aestuarii sp. nov., a novel member of the genus Rhodopirellula isolated from brackish sediments collected in the Tagus River estuary, Portugal.</title>
        <authorList>
            <person name="Vitorino I.R."/>
            <person name="Klimek D."/>
            <person name="Calusinska M."/>
            <person name="Lobo-da-Cunha A."/>
            <person name="Vasconcelos V."/>
            <person name="Lage O.M."/>
        </authorList>
    </citation>
    <scope>NUCLEOTIDE SEQUENCE [LARGE SCALE GENOMIC DNA]</scope>
    <source>
        <strain evidence="6 7">ICT_H3.1</strain>
    </source>
</reference>
<evidence type="ECO:0000259" key="5">
    <source>
        <dbReference type="SMART" id="SM00382"/>
    </source>
</evidence>
<dbReference type="InterPro" id="IPR050221">
    <property type="entry name" value="26S_Proteasome_ATPase"/>
</dbReference>
<dbReference type="SMART" id="SM00382">
    <property type="entry name" value="AAA"/>
    <property type="match status" value="1"/>
</dbReference>
<evidence type="ECO:0000256" key="2">
    <source>
        <dbReference type="ARBA" id="ARBA00022741"/>
    </source>
</evidence>
<dbReference type="Pfam" id="PF00004">
    <property type="entry name" value="AAA"/>
    <property type="match status" value="1"/>
</dbReference>
<dbReference type="Gene3D" id="3.40.50.300">
    <property type="entry name" value="P-loop containing nucleotide triphosphate hydrolases"/>
    <property type="match status" value="1"/>
</dbReference>
<evidence type="ECO:0000256" key="3">
    <source>
        <dbReference type="ARBA" id="ARBA00022840"/>
    </source>
</evidence>
<comment type="caution">
    <text evidence="6">The sequence shown here is derived from an EMBL/GenBank/DDBJ whole genome shotgun (WGS) entry which is preliminary data.</text>
</comment>
<dbReference type="CDD" id="cd19481">
    <property type="entry name" value="RecA-like_protease"/>
    <property type="match status" value="1"/>
</dbReference>
<feature type="domain" description="AAA+ ATPase" evidence="5">
    <location>
        <begin position="246"/>
        <end position="372"/>
    </location>
</feature>
<evidence type="ECO:0000313" key="7">
    <source>
        <dbReference type="Proteomes" id="UP001202961"/>
    </source>
</evidence>
<evidence type="ECO:0000313" key="6">
    <source>
        <dbReference type="EMBL" id="MCM2372909.1"/>
    </source>
</evidence>
<evidence type="ECO:0000256" key="1">
    <source>
        <dbReference type="ARBA" id="ARBA00006914"/>
    </source>
</evidence>
<feature type="transmembrane region" description="Helical" evidence="4">
    <location>
        <begin position="13"/>
        <end position="38"/>
    </location>
</feature>
<dbReference type="InterPro" id="IPR027417">
    <property type="entry name" value="P-loop_NTPase"/>
</dbReference>
<gene>
    <name evidence="6" type="ORF">NB063_20035</name>
</gene>
<dbReference type="InterPro" id="IPR003959">
    <property type="entry name" value="ATPase_AAA_core"/>
</dbReference>
<protein>
    <submittedName>
        <fullName evidence="6">AAA family ATPase</fullName>
    </submittedName>
</protein>
<sequence>MISMLIALTGDEVIVFVFFSILGIVILGLIAGTCASHLKGWLFRKQARRILGHRLDDVTLIQTEMLVIDLPNFHRAMEHWDEQPDSRLIRRLGIPERVLVFDAIREGKMAPQAIRYQMVQIAPRKRIRVPIAAIYFLRYRDQGFLVWNEPRHLMVAGADESLTQEVLEQVTRLSSQYSCYRGQVLSLSKAQDYDYGDVNLSLEFHEIDRINETDIILPSETMELLRRSTVDFFNISERLVEMGQSGSRGLLLHGPPGTGKTLVSRWLIGHLPDVTKFLLTGQQLIHLEQTVKIAKMLRPSLLILDDVDLIASHRETNPYGSVLHELMNQMDGLERQDQVMFLLTTNRPEQIESALVDRPGRVDQAIEFPLPDAHCRERLLQLFAGDQTLAHVDLSHWIRSSNDTTPAFLRELVRRASQFAIIRSDQSGEPSHLTDPDFQAAIRDMTTHGGALTKRLLGFGVA</sequence>
<name>A0ABT0U8A5_9BACT</name>
<dbReference type="InterPro" id="IPR003593">
    <property type="entry name" value="AAA+_ATPase"/>
</dbReference>
<proteinExistence type="inferred from homology"/>
<keyword evidence="3" id="KW-0067">ATP-binding</keyword>
<evidence type="ECO:0000256" key="4">
    <source>
        <dbReference type="SAM" id="Phobius"/>
    </source>
</evidence>
<keyword evidence="2" id="KW-0547">Nucleotide-binding</keyword>
<dbReference type="EMBL" id="JAMQBK010000057">
    <property type="protein sequence ID" value="MCM2372909.1"/>
    <property type="molecule type" value="Genomic_DNA"/>
</dbReference>
<keyword evidence="4" id="KW-0472">Membrane</keyword>
<dbReference type="RefSeq" id="WP_250930542.1">
    <property type="nucleotide sequence ID" value="NZ_JAMQBK010000057.1"/>
</dbReference>
<dbReference type="PANTHER" id="PTHR23073">
    <property type="entry name" value="26S PROTEASOME REGULATORY SUBUNIT"/>
    <property type="match status" value="1"/>
</dbReference>
<keyword evidence="4" id="KW-1133">Transmembrane helix</keyword>
<dbReference type="SUPFAM" id="SSF52540">
    <property type="entry name" value="P-loop containing nucleoside triphosphate hydrolases"/>
    <property type="match status" value="1"/>
</dbReference>
<accession>A0ABT0U8A5</accession>